<geneLocation type="plastid" evidence="16"/>
<reference evidence="16" key="1">
    <citation type="journal article" date="2016" name="BMC Biol.">
        <title>Parallel evolution of highly conserved plastid genome architecture in red seaweeds and seed plants.</title>
        <authorList>
            <person name="Lee J."/>
            <person name="Cho C.H."/>
            <person name="Park S.I."/>
            <person name="Choi J.W."/>
            <person name="Song H.S."/>
            <person name="West J.A."/>
            <person name="Bhattacharya D."/>
            <person name="Yoon H.S."/>
        </authorList>
    </citation>
    <scope>NUCLEOTIDE SEQUENCE</scope>
</reference>
<keyword evidence="11 13" id="KW-0066">ATP synthesis</keyword>
<dbReference type="GO" id="GO:0005886">
    <property type="term" value="C:plasma membrane"/>
    <property type="evidence" value="ECO:0007669"/>
    <property type="project" value="UniProtKB-SubCell"/>
</dbReference>
<keyword evidence="13" id="KW-1003">Cell membrane</keyword>
<accession>A0A1C9CCT0</accession>
<protein>
    <submittedName>
        <fullName evidence="17">ATP synthase CF0 subunit B</fullName>
    </submittedName>
    <submittedName>
        <fullName evidence="16">ATP synthase CFO B' chain subunit II</fullName>
    </submittedName>
</protein>
<evidence type="ECO:0000256" key="3">
    <source>
        <dbReference type="ARBA" id="ARBA00005513"/>
    </source>
</evidence>
<dbReference type="CDD" id="cd06503">
    <property type="entry name" value="ATP-synt_Fo_b"/>
    <property type="match status" value="1"/>
</dbReference>
<keyword evidence="6 13" id="KW-0812">Transmembrane</keyword>
<evidence type="ECO:0000256" key="12">
    <source>
        <dbReference type="ARBA" id="ARBA00025198"/>
    </source>
</evidence>
<gene>
    <name evidence="13 16" type="primary">atpG</name>
    <name evidence="13" type="synonym">atpF2</name>
    <name evidence="16" type="ORF">Bangp_119</name>
</gene>
<feature type="coiled-coil region" evidence="15">
    <location>
        <begin position="128"/>
        <end position="155"/>
    </location>
</feature>
<evidence type="ECO:0000256" key="7">
    <source>
        <dbReference type="ARBA" id="ARBA00022781"/>
    </source>
</evidence>
<dbReference type="HAMAP" id="MF_01399">
    <property type="entry name" value="ATP_synth_bprime"/>
    <property type="match status" value="1"/>
</dbReference>
<dbReference type="InterPro" id="IPR002146">
    <property type="entry name" value="ATP_synth_b/b'su_bac/chlpt"/>
</dbReference>
<keyword evidence="7 13" id="KW-0375">Hydrogen ion transport</keyword>
<keyword evidence="16" id="KW-0934">Plastid</keyword>
<dbReference type="InterPro" id="IPR028987">
    <property type="entry name" value="ATP_synth_B-like_membr_sf"/>
</dbReference>
<evidence type="ECO:0000256" key="15">
    <source>
        <dbReference type="SAM" id="Coils"/>
    </source>
</evidence>
<evidence type="ECO:0000256" key="5">
    <source>
        <dbReference type="ARBA" id="ARBA00022547"/>
    </source>
</evidence>
<dbReference type="AlphaFoldDB" id="A0A1C9CCT0"/>
<feature type="transmembrane region" description="Helical" evidence="13">
    <location>
        <begin position="25"/>
        <end position="44"/>
    </location>
</feature>
<keyword evidence="5 13" id="KW-0138">CF(0)</keyword>
<dbReference type="GeneID" id="29073271"/>
<comment type="similarity">
    <text evidence="3 13 14">Belongs to the ATPase B chain family.</text>
</comment>
<evidence type="ECO:0000256" key="11">
    <source>
        <dbReference type="ARBA" id="ARBA00023310"/>
    </source>
</evidence>
<dbReference type="NCBIfam" id="TIGR01144">
    <property type="entry name" value="ATP_synt_b"/>
    <property type="match status" value="1"/>
</dbReference>
<comment type="subunit">
    <text evidence="13">F-type ATPases have 2 components, F(1) - the catalytic core - and F(0) - the membrane proton channel. F(1) has five subunits: alpha(3), beta(3), gamma(1), delta(1), epsilon(1). F(0) has four main subunits: a(1), b(1), b'(1) and c(10-14). The alpha and beta chains form an alternating ring which encloses part of the gamma chain. F(1) is attached to F(0) by a central stalk formed by the gamma and epsilon chains, while a peripheral stalk is formed by the delta, b and b' chains.</text>
</comment>
<dbReference type="HAMAP" id="MF_01398">
    <property type="entry name" value="ATP_synth_b_bprime"/>
    <property type="match status" value="1"/>
</dbReference>
<dbReference type="EMBL" id="KX284718">
    <property type="protein sequence ID" value="AOM66201.1"/>
    <property type="molecule type" value="Genomic_DNA"/>
</dbReference>
<keyword evidence="17" id="KW-0150">Chloroplast</keyword>
<keyword evidence="8 13" id="KW-1133">Transmembrane helix</keyword>
<evidence type="ECO:0000256" key="2">
    <source>
        <dbReference type="ARBA" id="ARBA00004308"/>
    </source>
</evidence>
<keyword evidence="9 13" id="KW-0406">Ion transport</keyword>
<evidence type="ECO:0000256" key="10">
    <source>
        <dbReference type="ARBA" id="ARBA00023136"/>
    </source>
</evidence>
<evidence type="ECO:0000256" key="9">
    <source>
        <dbReference type="ARBA" id="ARBA00023065"/>
    </source>
</evidence>
<evidence type="ECO:0000256" key="4">
    <source>
        <dbReference type="ARBA" id="ARBA00022448"/>
    </source>
</evidence>
<evidence type="ECO:0000313" key="17">
    <source>
        <dbReference type="EMBL" id="ARO90438.1"/>
    </source>
</evidence>
<reference evidence="17" key="2">
    <citation type="submission" date="2017-03" db="EMBL/GenBank/DDBJ databases">
        <title>The new red algal subphylum Proteorhodophytina comprises the largest and most divergent plastid genomes known.</title>
        <authorList>
            <person name="Munoz-Gomez S.A."/>
            <person name="Mejia-Franco F.G."/>
            <person name="Durnin K."/>
            <person name="Morgan C."/>
            <person name="Grisdale C.J."/>
            <person name="Archibald J.M."/>
            <person name="Slamovits C.H."/>
        </authorList>
    </citation>
    <scope>NUCLEOTIDE SEQUENCE</scope>
    <source>
        <strain evidence="17">UTEX LB2854</strain>
    </source>
</reference>
<comment type="function">
    <text evidence="12 13">F(1)F(0) ATP synthase produces ATP from ADP in the presence of a proton or sodium gradient. F-type ATPases consist of two structural domains, F(1) containing the extramembraneous catalytic core and F(0) containing the membrane proton channel, linked together by a central stalk and a peripheral stalk. During catalysis, ATP synthesis in the catalytic domain of F(1) is coupled via a rotary mechanism of the central stalk subunits to proton translocation.</text>
</comment>
<dbReference type="GO" id="GO:0046933">
    <property type="term" value="F:proton-transporting ATP synthase activity, rotational mechanism"/>
    <property type="evidence" value="ECO:0007669"/>
    <property type="project" value="UniProtKB-UniRule"/>
</dbReference>
<dbReference type="PANTHER" id="PTHR33445">
    <property type="entry name" value="ATP SYNTHASE SUBUNIT B', CHLOROPLASTIC"/>
    <property type="match status" value="1"/>
</dbReference>
<dbReference type="GO" id="GO:0046961">
    <property type="term" value="F:proton-transporting ATPase activity, rotational mechanism"/>
    <property type="evidence" value="ECO:0007669"/>
    <property type="project" value="TreeGrafter"/>
</dbReference>
<evidence type="ECO:0000256" key="13">
    <source>
        <dbReference type="HAMAP-Rule" id="MF_01399"/>
    </source>
</evidence>
<keyword evidence="15" id="KW-0175">Coiled coil</keyword>
<evidence type="ECO:0000313" key="16">
    <source>
        <dbReference type="EMBL" id="AOM66201.1"/>
    </source>
</evidence>
<dbReference type="InterPro" id="IPR034679">
    <property type="entry name" value="ATP_synth_b"/>
</dbReference>
<evidence type="ECO:0000256" key="1">
    <source>
        <dbReference type="ARBA" id="ARBA00004167"/>
    </source>
</evidence>
<name>A0A1C9CCT0_9RHOD</name>
<dbReference type="GO" id="GO:0012505">
    <property type="term" value="C:endomembrane system"/>
    <property type="evidence" value="ECO:0007669"/>
    <property type="project" value="UniProtKB-SubCell"/>
</dbReference>
<dbReference type="Pfam" id="PF00430">
    <property type="entry name" value="ATP-synt_B"/>
    <property type="match status" value="1"/>
</dbReference>
<sequence length="160" mass="18399">MLYSTFWLICAEEAEGGLFDFNGTLPLMALQFLILMVFLNTIYYKPITKVLDERDEYIRQSLTEASKNVSETEELTRKYKLELSKARKDALELINLSKKEAQEIVDKKIKEAQKETESLVSEAFAQLKVQQTQALNVLENQISTLSEQIKQKLLSKQSIS</sequence>
<evidence type="ECO:0000256" key="6">
    <source>
        <dbReference type="ARBA" id="ARBA00022692"/>
    </source>
</evidence>
<proteinExistence type="inferred from homology"/>
<evidence type="ECO:0000256" key="14">
    <source>
        <dbReference type="RuleBase" id="RU003848"/>
    </source>
</evidence>
<dbReference type="NCBIfam" id="NF005607">
    <property type="entry name" value="PRK07353.1"/>
    <property type="match status" value="1"/>
</dbReference>
<dbReference type="EMBL" id="KY709207">
    <property type="protein sequence ID" value="ARO90438.1"/>
    <property type="molecule type" value="Genomic_DNA"/>
</dbReference>
<dbReference type="GO" id="GO:0045259">
    <property type="term" value="C:proton-transporting ATP synthase complex"/>
    <property type="evidence" value="ECO:0007669"/>
    <property type="project" value="UniProtKB-KW"/>
</dbReference>
<evidence type="ECO:0000256" key="8">
    <source>
        <dbReference type="ARBA" id="ARBA00022989"/>
    </source>
</evidence>
<keyword evidence="10 13" id="KW-0472">Membrane</keyword>
<dbReference type="PANTHER" id="PTHR33445:SF2">
    <property type="entry name" value="ATP SYNTHASE SUBUNIT B', CHLOROPLASTIC"/>
    <property type="match status" value="1"/>
</dbReference>
<dbReference type="SUPFAM" id="SSF81573">
    <property type="entry name" value="F1F0 ATP synthase subunit B, membrane domain"/>
    <property type="match status" value="1"/>
</dbReference>
<keyword evidence="4 13" id="KW-0813">Transport</keyword>
<comment type="function">
    <text evidence="13">Component of the F(0) channel, it forms part of the peripheral stalk, linking F(1) to F(0). The b'-subunit is a diverged and duplicated form of b found in plants and photosynthetic bacteria.</text>
</comment>
<dbReference type="RefSeq" id="YP_009296858.1">
    <property type="nucleotide sequence ID" value="NC_031173.1"/>
</dbReference>
<organism evidence="16">
    <name type="scientific">Bangiopsis subsimplex</name>
    <dbReference type="NCBI Taxonomy" id="139980"/>
    <lineage>
        <taxon>Eukaryota</taxon>
        <taxon>Rhodophyta</taxon>
        <taxon>Stylonematophyceae</taxon>
        <taxon>Stylonematales</taxon>
        <taxon>Stylonemataceae</taxon>
        <taxon>Bangiopsis</taxon>
    </lineage>
</organism>
<dbReference type="InterPro" id="IPR050059">
    <property type="entry name" value="ATP_synthase_B_chain"/>
</dbReference>
<dbReference type="InterPro" id="IPR005864">
    <property type="entry name" value="ATP_synth_F0_bsu_bac"/>
</dbReference>
<comment type="subcellular location">
    <subcellularLocation>
        <location evidence="13">Cell membrane</location>
        <topology evidence="13">Single-pass membrane protein</topology>
    </subcellularLocation>
    <subcellularLocation>
        <location evidence="2">Endomembrane system</location>
    </subcellularLocation>
    <subcellularLocation>
        <location evidence="1">Membrane</location>
        <topology evidence="1">Single-pass membrane protein</topology>
    </subcellularLocation>
</comment>